<dbReference type="KEGG" id="vg:80402038"/>
<protein>
    <submittedName>
        <fullName evidence="1">Uncharacterized protein</fullName>
    </submittedName>
</protein>
<dbReference type="EMBL" id="MT711370">
    <property type="protein sequence ID" value="QNO11504.1"/>
    <property type="molecule type" value="Genomic_DNA"/>
</dbReference>
<dbReference type="Proteomes" id="UP000516075">
    <property type="component" value="Segment"/>
</dbReference>
<proteinExistence type="predicted"/>
<reference evidence="1" key="1">
    <citation type="submission" date="2020-07" db="EMBL/GenBank/DDBJ databases">
        <title>The first head-tailed virus, MFTV1, produced by a hyperthermophilic deep-sea methanogen.</title>
        <authorList>
            <person name="Thiroux S."/>
            <person name="Dupont S."/>
            <person name="Nesbo C.L."/>
            <person name="Bienvenu N."/>
            <person name="Krupovic M."/>
            <person name="L'Haridon S."/>
            <person name="Marie D."/>
            <person name="Forterre P."/>
            <person name="Godfroy A."/>
            <person name="Geslin C."/>
        </authorList>
    </citation>
    <scope>NUCLEOTIDE SEQUENCE [LARGE SCALE GENOMIC DNA]</scope>
</reference>
<keyword evidence="2" id="KW-1185">Reference proteome</keyword>
<evidence type="ECO:0000313" key="2">
    <source>
        <dbReference type="Proteomes" id="UP000516075"/>
    </source>
</evidence>
<organism evidence="1">
    <name type="scientific">Methanocaldococcus fervens tailed virus 1</name>
    <dbReference type="NCBI Taxonomy" id="2759191"/>
    <lineage>
        <taxon>Viruses</taxon>
        <taxon>Duplodnaviria</taxon>
        <taxon>Heunggongvirae</taxon>
        <taxon>Uroviricota</taxon>
        <taxon>Caudoviricetes</taxon>
        <taxon>Fervensviridae</taxon>
        <taxon>Deepoceanvirus</taxon>
        <taxon>Deepoceanvirus guaymasense</taxon>
    </lineage>
</organism>
<name>A0A7G9VYT9_9CAUD</name>
<accession>A0A7G9VYT9</accession>
<evidence type="ECO:0000313" key="1">
    <source>
        <dbReference type="EMBL" id="QNO11504.1"/>
    </source>
</evidence>
<dbReference type="RefSeq" id="YP_010772329.1">
    <property type="nucleotide sequence ID" value="NC_074641.1"/>
</dbReference>
<sequence>MSFTNRWVCAVDSSIVIDPEEILGKNKVLDTIDGKEYQLYKVIVFDPPVVSASNDIEYVGGRLYYQIEFPIIDYEIEQIGNHEIQIKESSRIIRRTFTIDFWMSLYLDQNYILFKNSRIEGDGLAELSYMLFKRKNGIKPVTFLVEKLEEDLRNGVIGAGMWGLSFKGRTGSVHSGTMYGEDIDIDDELYSEVSNTKKGFLGLKIDMDNEIIKVRVTKKGTITLYKKYDSDMEANQRVLEVIENYLEDYMTF</sequence>
<dbReference type="GeneID" id="80402038"/>